<reference evidence="2" key="1">
    <citation type="journal article" date="2017" name="Nat. Ecol. Evol.">
        <title>Genome expansion and lineage-specific genetic innovations in the forest pathogenic fungi Armillaria.</title>
        <authorList>
            <person name="Sipos G."/>
            <person name="Prasanna A.N."/>
            <person name="Walter M.C."/>
            <person name="O'Connor E."/>
            <person name="Balint B."/>
            <person name="Krizsan K."/>
            <person name="Kiss B."/>
            <person name="Hess J."/>
            <person name="Varga T."/>
            <person name="Slot J."/>
            <person name="Riley R."/>
            <person name="Boka B."/>
            <person name="Rigling D."/>
            <person name="Barry K."/>
            <person name="Lee J."/>
            <person name="Mihaltcheva S."/>
            <person name="LaButti K."/>
            <person name="Lipzen A."/>
            <person name="Waldron R."/>
            <person name="Moloney N.M."/>
            <person name="Sperisen C."/>
            <person name="Kredics L."/>
            <person name="Vagvoelgyi C."/>
            <person name="Patrignani A."/>
            <person name="Fitzpatrick D."/>
            <person name="Nagy I."/>
            <person name="Doyle S."/>
            <person name="Anderson J.B."/>
            <person name="Grigoriev I.V."/>
            <person name="Gueldener U."/>
            <person name="Muensterkoetter M."/>
            <person name="Nagy L.G."/>
        </authorList>
    </citation>
    <scope>NUCLEOTIDE SEQUENCE [LARGE SCALE GENOMIC DNA]</scope>
    <source>
        <strain evidence="2">Ar21-2</strain>
    </source>
</reference>
<organism evidence="1 2">
    <name type="scientific">Armillaria gallica</name>
    <name type="common">Bulbous honey fungus</name>
    <name type="synonym">Armillaria bulbosa</name>
    <dbReference type="NCBI Taxonomy" id="47427"/>
    <lineage>
        <taxon>Eukaryota</taxon>
        <taxon>Fungi</taxon>
        <taxon>Dikarya</taxon>
        <taxon>Basidiomycota</taxon>
        <taxon>Agaricomycotina</taxon>
        <taxon>Agaricomycetes</taxon>
        <taxon>Agaricomycetidae</taxon>
        <taxon>Agaricales</taxon>
        <taxon>Marasmiineae</taxon>
        <taxon>Physalacriaceae</taxon>
        <taxon>Armillaria</taxon>
    </lineage>
</organism>
<name>A0A2H3CY89_ARMGA</name>
<evidence type="ECO:0000313" key="1">
    <source>
        <dbReference type="EMBL" id="PBK84142.1"/>
    </source>
</evidence>
<gene>
    <name evidence="1" type="ORF">ARMGADRAFT_1088609</name>
</gene>
<sequence length="76" mass="8721">MALLACDESSGLEVHRTRLVWEQRTGVWPEAKFRGSDGVRASKREDPEPWDDWESKSVVTDKVEDDVEKARPYCLA</sequence>
<dbReference type="EMBL" id="KZ293700">
    <property type="protein sequence ID" value="PBK84142.1"/>
    <property type="molecule type" value="Genomic_DNA"/>
</dbReference>
<protein>
    <submittedName>
        <fullName evidence="1">Uncharacterized protein</fullName>
    </submittedName>
</protein>
<accession>A0A2H3CY89</accession>
<keyword evidence="2" id="KW-1185">Reference proteome</keyword>
<dbReference type="AlphaFoldDB" id="A0A2H3CY89"/>
<dbReference type="Proteomes" id="UP000217790">
    <property type="component" value="Unassembled WGS sequence"/>
</dbReference>
<proteinExistence type="predicted"/>
<dbReference type="InParanoid" id="A0A2H3CY89"/>
<evidence type="ECO:0000313" key="2">
    <source>
        <dbReference type="Proteomes" id="UP000217790"/>
    </source>
</evidence>